<proteinExistence type="predicted"/>
<feature type="compositionally biased region" description="Basic and acidic residues" evidence="1">
    <location>
        <begin position="179"/>
        <end position="188"/>
    </location>
</feature>
<accession>A0AAV4WUQ2</accession>
<gene>
    <name evidence="2" type="ORF">CDAR_205511</name>
</gene>
<reference evidence="2 3" key="1">
    <citation type="submission" date="2021-06" db="EMBL/GenBank/DDBJ databases">
        <title>Caerostris darwini draft genome.</title>
        <authorList>
            <person name="Kono N."/>
            <person name="Arakawa K."/>
        </authorList>
    </citation>
    <scope>NUCLEOTIDE SEQUENCE [LARGE SCALE GENOMIC DNA]</scope>
</reference>
<dbReference type="AlphaFoldDB" id="A0AAV4WUQ2"/>
<comment type="caution">
    <text evidence="2">The sequence shown here is derived from an EMBL/GenBank/DDBJ whole genome shotgun (WGS) entry which is preliminary data.</text>
</comment>
<feature type="region of interest" description="Disordered" evidence="1">
    <location>
        <begin position="160"/>
        <end position="188"/>
    </location>
</feature>
<dbReference type="EMBL" id="BPLQ01015067">
    <property type="protein sequence ID" value="GIY85621.1"/>
    <property type="molecule type" value="Genomic_DNA"/>
</dbReference>
<evidence type="ECO:0000313" key="2">
    <source>
        <dbReference type="EMBL" id="GIY85621.1"/>
    </source>
</evidence>
<keyword evidence="3" id="KW-1185">Reference proteome</keyword>
<name>A0AAV4WUQ2_9ARAC</name>
<organism evidence="2 3">
    <name type="scientific">Caerostris darwini</name>
    <dbReference type="NCBI Taxonomy" id="1538125"/>
    <lineage>
        <taxon>Eukaryota</taxon>
        <taxon>Metazoa</taxon>
        <taxon>Ecdysozoa</taxon>
        <taxon>Arthropoda</taxon>
        <taxon>Chelicerata</taxon>
        <taxon>Arachnida</taxon>
        <taxon>Araneae</taxon>
        <taxon>Araneomorphae</taxon>
        <taxon>Entelegynae</taxon>
        <taxon>Araneoidea</taxon>
        <taxon>Araneidae</taxon>
        <taxon>Caerostris</taxon>
    </lineage>
</organism>
<evidence type="ECO:0000313" key="3">
    <source>
        <dbReference type="Proteomes" id="UP001054837"/>
    </source>
</evidence>
<protein>
    <submittedName>
        <fullName evidence="2">Uncharacterized protein</fullName>
    </submittedName>
</protein>
<evidence type="ECO:0000256" key="1">
    <source>
        <dbReference type="SAM" id="MobiDB-lite"/>
    </source>
</evidence>
<dbReference type="Proteomes" id="UP001054837">
    <property type="component" value="Unassembled WGS sequence"/>
</dbReference>
<sequence>MEKRVRNLESLLFFSFYLFPPRWIFACRGWGKISAGGDIVLSRGLEYPRPFLNAPDDRVETYRGNGEEKKRAQRCLFSPPSSHNSFLGALSFTPHLELSSAPPDTSPTPAIMYHRQQKIRFQKIFGRHRPKARNSLSPHLGVGGGFSQMAIVNQIFGGRSTLHGKTGVSSRITPQPRKTLKESGVPDR</sequence>